<dbReference type="STRING" id="2282107.A0A286UUK3"/>
<gene>
    <name evidence="4" type="ORF">PNOK_0020300</name>
</gene>
<dbReference type="EMBL" id="NBII01000001">
    <property type="protein sequence ID" value="PAV23135.1"/>
    <property type="molecule type" value="Genomic_DNA"/>
</dbReference>
<keyword evidence="2" id="KW-0812">Transmembrane</keyword>
<dbReference type="InterPro" id="IPR045339">
    <property type="entry name" value="DUF6534"/>
</dbReference>
<evidence type="ECO:0000256" key="1">
    <source>
        <dbReference type="SAM" id="MobiDB-lite"/>
    </source>
</evidence>
<feature type="transmembrane region" description="Helical" evidence="2">
    <location>
        <begin position="251"/>
        <end position="271"/>
    </location>
</feature>
<name>A0A286UUK3_9AGAM</name>
<feature type="transmembrane region" description="Helical" evidence="2">
    <location>
        <begin position="138"/>
        <end position="165"/>
    </location>
</feature>
<dbReference type="OrthoDB" id="3214861at2759"/>
<sequence length="388" mass="42745">MDSNSTATPATVSTSPDIASVHVDLTDTFGVVFWAFVVATALFGVSIVQGYFYFMHNNDTKHLRTFVACMLIFDFTTTALSSQSLHYYLIINFGNPLALAKMTKPYIAEYAITALVTLGSQLFYASRIHLANKQSRRYAIPIIISLLAFVAFGFAIGATVEIFMIQRLITGLQGDAMRILAGLNTSFAALCDIVATISMCMFLAPGWQSPFKQTRDIIHFLLLFTINRGVLVAVAQLGFLSTYLGAPSKIYWMPFHLSISKLHVNTLLAMLNARQKLRQKTEISEIRLSQDCSFNTAIGRDMNRLSMSIPLNSPTSRPLSSPSLMKKGGLRLSSGPFPFEIGGLQKHETSPTVVGSPSSKKYPDDTDSDLNEPIGDPMPKFNHDIDEV</sequence>
<feature type="region of interest" description="Disordered" evidence="1">
    <location>
        <begin position="341"/>
        <end position="388"/>
    </location>
</feature>
<accession>A0A286UUK3</accession>
<protein>
    <recommendedName>
        <fullName evidence="3">DUF6534 domain-containing protein</fullName>
    </recommendedName>
</protein>
<proteinExistence type="predicted"/>
<evidence type="ECO:0000313" key="5">
    <source>
        <dbReference type="Proteomes" id="UP000217199"/>
    </source>
</evidence>
<dbReference type="Proteomes" id="UP000217199">
    <property type="component" value="Unassembled WGS sequence"/>
</dbReference>
<evidence type="ECO:0000256" key="2">
    <source>
        <dbReference type="SAM" id="Phobius"/>
    </source>
</evidence>
<dbReference type="PANTHER" id="PTHR40465">
    <property type="entry name" value="CHROMOSOME 1, WHOLE GENOME SHOTGUN SEQUENCE"/>
    <property type="match status" value="1"/>
</dbReference>
<reference evidence="4 5" key="1">
    <citation type="journal article" date="2017" name="Mol. Ecol.">
        <title>Comparative and population genomic landscape of Phellinus noxius: A hypervariable fungus causing root rot in trees.</title>
        <authorList>
            <person name="Chung C.L."/>
            <person name="Lee T.J."/>
            <person name="Akiba M."/>
            <person name="Lee H.H."/>
            <person name="Kuo T.H."/>
            <person name="Liu D."/>
            <person name="Ke H.M."/>
            <person name="Yokoi T."/>
            <person name="Roa M.B."/>
            <person name="Lu M.J."/>
            <person name="Chang Y.Y."/>
            <person name="Ann P.J."/>
            <person name="Tsai J.N."/>
            <person name="Chen C.Y."/>
            <person name="Tzean S.S."/>
            <person name="Ota Y."/>
            <person name="Hattori T."/>
            <person name="Sahashi N."/>
            <person name="Liou R.F."/>
            <person name="Kikuchi T."/>
            <person name="Tsai I.J."/>
        </authorList>
    </citation>
    <scope>NUCLEOTIDE SEQUENCE [LARGE SCALE GENOMIC DNA]</scope>
    <source>
        <strain evidence="4 5">FFPRI411160</strain>
    </source>
</reference>
<feature type="transmembrane region" description="Helical" evidence="2">
    <location>
        <begin position="107"/>
        <end position="126"/>
    </location>
</feature>
<evidence type="ECO:0000313" key="4">
    <source>
        <dbReference type="EMBL" id="PAV23135.1"/>
    </source>
</evidence>
<feature type="domain" description="DUF6534" evidence="3">
    <location>
        <begin position="188"/>
        <end position="275"/>
    </location>
</feature>
<feature type="compositionally biased region" description="Polar residues" evidence="1">
    <location>
        <begin position="350"/>
        <end position="359"/>
    </location>
</feature>
<keyword evidence="2" id="KW-1133">Transmembrane helix</keyword>
<feature type="transmembrane region" description="Helical" evidence="2">
    <location>
        <begin position="185"/>
        <end position="205"/>
    </location>
</feature>
<organism evidence="4 5">
    <name type="scientific">Pyrrhoderma noxium</name>
    <dbReference type="NCBI Taxonomy" id="2282107"/>
    <lineage>
        <taxon>Eukaryota</taxon>
        <taxon>Fungi</taxon>
        <taxon>Dikarya</taxon>
        <taxon>Basidiomycota</taxon>
        <taxon>Agaricomycotina</taxon>
        <taxon>Agaricomycetes</taxon>
        <taxon>Hymenochaetales</taxon>
        <taxon>Hymenochaetaceae</taxon>
        <taxon>Pyrrhoderma</taxon>
    </lineage>
</organism>
<dbReference type="Pfam" id="PF20152">
    <property type="entry name" value="DUF6534"/>
    <property type="match status" value="1"/>
</dbReference>
<feature type="transmembrane region" description="Helical" evidence="2">
    <location>
        <begin position="66"/>
        <end position="87"/>
    </location>
</feature>
<keyword evidence="2" id="KW-0472">Membrane</keyword>
<feature type="transmembrane region" description="Helical" evidence="2">
    <location>
        <begin position="31"/>
        <end position="54"/>
    </location>
</feature>
<dbReference type="AlphaFoldDB" id="A0A286UUK3"/>
<keyword evidence="5" id="KW-1185">Reference proteome</keyword>
<dbReference type="InParanoid" id="A0A286UUK3"/>
<feature type="transmembrane region" description="Helical" evidence="2">
    <location>
        <begin position="217"/>
        <end position="239"/>
    </location>
</feature>
<dbReference type="PANTHER" id="PTHR40465:SF1">
    <property type="entry name" value="DUF6534 DOMAIN-CONTAINING PROTEIN"/>
    <property type="match status" value="1"/>
</dbReference>
<evidence type="ECO:0000259" key="3">
    <source>
        <dbReference type="Pfam" id="PF20152"/>
    </source>
</evidence>
<comment type="caution">
    <text evidence="4">The sequence shown here is derived from an EMBL/GenBank/DDBJ whole genome shotgun (WGS) entry which is preliminary data.</text>
</comment>